<organism evidence="1 2">
    <name type="scientific">Proteus phage vB_PmiP_RS1pmA</name>
    <dbReference type="NCBI Taxonomy" id="2250312"/>
    <lineage>
        <taxon>Viruses</taxon>
        <taxon>Duplodnaviria</taxon>
        <taxon>Heunggongvirae</taxon>
        <taxon>Uroviricota</taxon>
        <taxon>Caudoviricetes</taxon>
        <taxon>Autographivirales</taxon>
        <taxon>Autoscriptoviridae</taxon>
        <taxon>Slopekvirinae</taxon>
        <taxon>Novosibovirus</taxon>
        <taxon>Novosibovirus RS1pmA</taxon>
    </lineage>
</organism>
<keyword evidence="2" id="KW-1185">Reference proteome</keyword>
<proteinExistence type="predicted"/>
<evidence type="ECO:0008006" key="3">
    <source>
        <dbReference type="Google" id="ProtNLM"/>
    </source>
</evidence>
<accession>A0A514CY20</accession>
<dbReference type="Proteomes" id="UP000317418">
    <property type="component" value="Segment"/>
</dbReference>
<evidence type="ECO:0000313" key="2">
    <source>
        <dbReference type="Proteomes" id="UP000317418"/>
    </source>
</evidence>
<reference evidence="1 2" key="1">
    <citation type="submission" date="2017-11" db="EMBL/GenBank/DDBJ databases">
        <title>Genomic and ecogenomic characterisation of Proteus mirabilis bacteriophage supports development of cocktails for phage therapy.</title>
        <authorList>
            <person name="Alves D.R."/>
            <person name="Nzakizwanayo J."/>
            <person name="Dedi C."/>
            <person name="Olympiou C."/>
            <person name="Hanin A."/>
            <person name="Kot W."/>
            <person name="Hansen L."/>
            <person name="Gahan C."/>
            <person name="Schellenberge P."/>
            <person name="Ogilvie L.A."/>
            <person name="Jones B.V."/>
        </authorList>
    </citation>
    <scope>NUCLEOTIDE SEQUENCE [LARGE SCALE GENOMIC DNA]</scope>
</reference>
<sequence>MAKYKLKDLFTTAEHKSILMAYKEDGKAADRYNLHLGENLVSRQLVRYWRKIYIDNNGSQAKANNQLKEQRKLVQPSPTDDIGTETFIPKMSNRILCIGDLHEPYTHQDAYAFLEHVRDWYKPDTVVQIGDECFPPSAEIMTECGWMSLGEYVDTNCPLNVLQVHDDLSSSFVYPQRNVKKPFKGNLLEYSHKTMYSLTTPKHNLVKQNPRTGTLHRREAWDSKGTDSWYIPRTTTLNTSKVSPLNENELRLAVAFQADGTLTKGAMRFEFSKERKATRLKELLGLLGLSYSTHNTARGTYQYYIKVADTPTYINKSLRIALGSPLCLSLEQREIVLDELKYWDSTDKGSSYRYISSIMDNVQYVQELTVLTGLSTSVIGSTSDGTNTSYYVNVLFNRENCSLKSATVKEVPYEGYVYCVTVDSGMILVRQNGHVSVSGNCDGHSISFHDSDPNLDSAGVELEKAKIGLEKLHKLFPNLLLCDSNHGSLIYRRAKAHGLPIQMIKKYREILFPEHKAQGWSWADAWVLNTPMGAVRFQHQVAGDLMLNASHERTNLVIGHFHGKLDITYAASSSALYFGAHSGCLIDNKSLAFAYGKLSRNKPILGCLVITDGCPQIIPMLLDSNGRWVGVKGEKSE</sequence>
<protein>
    <recommendedName>
        <fullName evidence="3">Calcineurin-like phosphoesterase domain-containing protein</fullName>
    </recommendedName>
</protein>
<dbReference type="InterPro" id="IPR036844">
    <property type="entry name" value="Hint_dom_sf"/>
</dbReference>
<evidence type="ECO:0000313" key="1">
    <source>
        <dbReference type="EMBL" id="QDH85418.1"/>
    </source>
</evidence>
<name>A0A514CY20_9CAUD</name>
<dbReference type="SUPFAM" id="SSF51294">
    <property type="entry name" value="Hedgehog/intein (Hint) domain"/>
    <property type="match status" value="1"/>
</dbReference>
<dbReference type="EMBL" id="MG575418">
    <property type="protein sequence ID" value="QDH85418.1"/>
    <property type="molecule type" value="Genomic_DNA"/>
</dbReference>